<reference evidence="7" key="1">
    <citation type="submission" date="2013-10" db="EMBL/GenBank/DDBJ databases">
        <title>Genomic analysis of the causative agents of coccidiosis in chickens.</title>
        <authorList>
            <person name="Reid A.J."/>
            <person name="Blake D."/>
            <person name="Billington K."/>
            <person name="Browne H."/>
            <person name="Dunn M."/>
            <person name="Hung S."/>
            <person name="Kawahara F."/>
            <person name="Miranda-Saavedra D."/>
            <person name="Mourier T."/>
            <person name="Nagra H."/>
            <person name="Otto T.D."/>
            <person name="Rawlings N."/>
            <person name="Sanchez A."/>
            <person name="Sanders M."/>
            <person name="Subramaniam C."/>
            <person name="Tay Y."/>
            <person name="Dear P."/>
            <person name="Doerig C."/>
            <person name="Gruber A."/>
            <person name="Parkinson J."/>
            <person name="Shirley M."/>
            <person name="Wan K.L."/>
            <person name="Berriman M."/>
            <person name="Tomley F."/>
            <person name="Pain A."/>
        </authorList>
    </citation>
    <scope>NUCLEOTIDE SEQUENCE [LARGE SCALE GENOMIC DNA]</scope>
    <source>
        <strain evidence="7">Houghton</strain>
    </source>
</reference>
<accession>U6KQ88</accession>
<gene>
    <name evidence="7" type="ORF">ETH_00029755</name>
</gene>
<feature type="domain" description="C3H1-type" evidence="6">
    <location>
        <begin position="250"/>
        <end position="276"/>
    </location>
</feature>
<organism evidence="7 8">
    <name type="scientific">Eimeria tenella</name>
    <name type="common">Coccidian parasite</name>
    <dbReference type="NCBI Taxonomy" id="5802"/>
    <lineage>
        <taxon>Eukaryota</taxon>
        <taxon>Sar</taxon>
        <taxon>Alveolata</taxon>
        <taxon>Apicomplexa</taxon>
        <taxon>Conoidasida</taxon>
        <taxon>Coccidia</taxon>
        <taxon>Eucoccidiorida</taxon>
        <taxon>Eimeriorina</taxon>
        <taxon>Eimeriidae</taxon>
        <taxon>Eimeria</taxon>
    </lineage>
</organism>
<keyword evidence="3 4" id="KW-0862">Zinc</keyword>
<dbReference type="Gene3D" id="4.10.1000.10">
    <property type="entry name" value="Zinc finger, CCCH-type"/>
    <property type="match status" value="1"/>
</dbReference>
<keyword evidence="8" id="KW-1185">Reference proteome</keyword>
<dbReference type="Proteomes" id="UP000030747">
    <property type="component" value="Unassembled WGS sequence"/>
</dbReference>
<feature type="domain" description="C3H1-type" evidence="6">
    <location>
        <begin position="285"/>
        <end position="311"/>
    </location>
</feature>
<dbReference type="RefSeq" id="XP_013229833.1">
    <property type="nucleotide sequence ID" value="XM_013374379.1"/>
</dbReference>
<keyword evidence="2 4" id="KW-0863">Zinc-finger</keyword>
<dbReference type="GeneID" id="25255030"/>
<dbReference type="Pfam" id="PF00642">
    <property type="entry name" value="zf-CCCH"/>
    <property type="match status" value="1"/>
</dbReference>
<evidence type="ECO:0000256" key="2">
    <source>
        <dbReference type="ARBA" id="ARBA00022771"/>
    </source>
</evidence>
<name>U6KQ88_EIMTE</name>
<dbReference type="GO" id="GO:0008270">
    <property type="term" value="F:zinc ion binding"/>
    <property type="evidence" value="ECO:0007669"/>
    <property type="project" value="UniProtKB-KW"/>
</dbReference>
<sequence>MDGFRHVFLIPSDGSFSSIQGQQMMPWKGGFAADGRNTLTSIVSRKSGDGGNDQRLVLGGVAATLEHVGEAALGGHAGDKSNPVEGPRGRRLPDVEQLFLPNPSVVQQPKELLLEQLLHAAEQGLVQPGAREPDGQQYVDILTKSGSAHSGGRRARDGTPSPIKHSGRERRGEKGVSSRSSNAILDSHLALQTALVTMLHLQAQGGLQRKPVFPKRNLLCLSFLRLGICPNRESCNYAHNMTELQKKLELRKTSLCKYWLKGKCENEDCNFAHGEHELQSTVGVFKTTICKYWRQGCCYSGELCRHAHGDADLRPENLPPHLERKKRQQQQSRLSGRGSGHRRERMPAACGAEAVEENHDKLKDKGEVTFDCLRQVINGGMLPDSGANASASSLDTLLAKVNSLKRWDTQGSSSSDRSTDALLSPASESPRCLPSRSCTSISSASMWSLSPEHSFTSSTATGLGNGCALPRQAAPLLTRCSDIGFDGSTLVGAQTALLAVHGSRRSTEPAFGTNPLMDAQEVFGAYGKSYSSPIQLHSSTAPPPGLTGLHSLRGAEEMHCRLPRRRCDLDKVVRESSPYREKDASRTAFAENGAEGGNSITWSAAW</sequence>
<evidence type="ECO:0000256" key="5">
    <source>
        <dbReference type="SAM" id="MobiDB-lite"/>
    </source>
</evidence>
<reference evidence="7" key="2">
    <citation type="submission" date="2013-10" db="EMBL/GenBank/DDBJ databases">
        <authorList>
            <person name="Aslett M."/>
        </authorList>
    </citation>
    <scope>NUCLEOTIDE SEQUENCE [LARGE SCALE GENOMIC DNA]</scope>
    <source>
        <strain evidence="7">Houghton</strain>
    </source>
</reference>
<dbReference type="InterPro" id="IPR036855">
    <property type="entry name" value="Znf_CCCH_sf"/>
</dbReference>
<evidence type="ECO:0000259" key="6">
    <source>
        <dbReference type="PROSITE" id="PS50103"/>
    </source>
</evidence>
<feature type="zinc finger region" description="C3H1-type" evidence="4">
    <location>
        <begin position="285"/>
        <end position="311"/>
    </location>
</feature>
<keyword evidence="1 4" id="KW-0479">Metal-binding</keyword>
<feature type="region of interest" description="Disordered" evidence="5">
    <location>
        <begin position="407"/>
        <end position="435"/>
    </location>
</feature>
<dbReference type="OMA" id="TICKYWR"/>
<feature type="zinc finger region" description="C3H1-type" evidence="4">
    <location>
        <begin position="214"/>
        <end position="242"/>
    </location>
</feature>
<evidence type="ECO:0000256" key="3">
    <source>
        <dbReference type="ARBA" id="ARBA00022833"/>
    </source>
</evidence>
<dbReference type="SMART" id="SM00356">
    <property type="entry name" value="ZnF_C3H1"/>
    <property type="match status" value="3"/>
</dbReference>
<dbReference type="VEuPathDB" id="ToxoDB:ETH2_1004300"/>
<evidence type="ECO:0000256" key="1">
    <source>
        <dbReference type="ARBA" id="ARBA00022723"/>
    </source>
</evidence>
<dbReference type="InterPro" id="IPR000571">
    <property type="entry name" value="Znf_CCCH"/>
</dbReference>
<dbReference type="VEuPathDB" id="ToxoDB:ETH_00029755"/>
<dbReference type="PROSITE" id="PS50103">
    <property type="entry name" value="ZF_C3H1"/>
    <property type="match status" value="3"/>
</dbReference>
<feature type="domain" description="C3H1-type" evidence="6">
    <location>
        <begin position="214"/>
        <end position="242"/>
    </location>
</feature>
<evidence type="ECO:0000313" key="8">
    <source>
        <dbReference type="Proteomes" id="UP000030747"/>
    </source>
</evidence>
<dbReference type="EMBL" id="HG674134">
    <property type="protein sequence ID" value="CDJ39078.1"/>
    <property type="molecule type" value="Genomic_DNA"/>
</dbReference>
<dbReference type="OrthoDB" id="440636at2759"/>
<protein>
    <recommendedName>
        <fullName evidence="6">C3H1-type domain-containing protein</fullName>
    </recommendedName>
</protein>
<evidence type="ECO:0000256" key="4">
    <source>
        <dbReference type="PROSITE-ProRule" id="PRU00723"/>
    </source>
</evidence>
<feature type="region of interest" description="Disordered" evidence="5">
    <location>
        <begin position="144"/>
        <end position="180"/>
    </location>
</feature>
<dbReference type="SUPFAM" id="SSF90229">
    <property type="entry name" value="CCCH zinc finger"/>
    <property type="match status" value="3"/>
</dbReference>
<proteinExistence type="predicted"/>
<dbReference type="AlphaFoldDB" id="U6KQ88"/>
<feature type="zinc finger region" description="C3H1-type" evidence="4">
    <location>
        <begin position="250"/>
        <end position="276"/>
    </location>
</feature>
<feature type="region of interest" description="Disordered" evidence="5">
    <location>
        <begin position="315"/>
        <end position="358"/>
    </location>
</feature>
<dbReference type="Gene3D" id="3.30.1370.210">
    <property type="match status" value="1"/>
</dbReference>
<evidence type="ECO:0000313" key="7">
    <source>
        <dbReference type="EMBL" id="CDJ39078.1"/>
    </source>
</evidence>